<name>A0ABD2Z774_9GENT</name>
<dbReference type="AlphaFoldDB" id="A0ABD2Z774"/>
<protein>
    <submittedName>
        <fullName evidence="1">Uncharacterized protein</fullName>
    </submittedName>
</protein>
<reference evidence="1 2" key="1">
    <citation type="submission" date="2024-11" db="EMBL/GenBank/DDBJ databases">
        <title>A near-complete genome assembly of Cinchona calisaya.</title>
        <authorList>
            <person name="Lian D.C."/>
            <person name="Zhao X.W."/>
            <person name="Wei L."/>
        </authorList>
    </citation>
    <scope>NUCLEOTIDE SEQUENCE [LARGE SCALE GENOMIC DNA]</scope>
    <source>
        <tissue evidence="1">Nenye</tissue>
    </source>
</reference>
<dbReference type="EMBL" id="JBJUIK010000010">
    <property type="protein sequence ID" value="KAL3514939.1"/>
    <property type="molecule type" value="Genomic_DNA"/>
</dbReference>
<evidence type="ECO:0000313" key="1">
    <source>
        <dbReference type="EMBL" id="KAL3514939.1"/>
    </source>
</evidence>
<proteinExistence type="predicted"/>
<dbReference type="Proteomes" id="UP001630127">
    <property type="component" value="Unassembled WGS sequence"/>
</dbReference>
<sequence length="91" mass="10367">MLCSRFLTYTTKLEGLQQAICSQYGEVLFSSPRRNSTQGGQPRGQIPTAYVYVRLKSRLDFVSFILVEIRSLLPALAMTWNRLFSINFASI</sequence>
<evidence type="ECO:0000313" key="2">
    <source>
        <dbReference type="Proteomes" id="UP001630127"/>
    </source>
</evidence>
<comment type="caution">
    <text evidence="1">The sequence shown here is derived from an EMBL/GenBank/DDBJ whole genome shotgun (WGS) entry which is preliminary data.</text>
</comment>
<keyword evidence="2" id="KW-1185">Reference proteome</keyword>
<organism evidence="1 2">
    <name type="scientific">Cinchona calisaya</name>
    <dbReference type="NCBI Taxonomy" id="153742"/>
    <lineage>
        <taxon>Eukaryota</taxon>
        <taxon>Viridiplantae</taxon>
        <taxon>Streptophyta</taxon>
        <taxon>Embryophyta</taxon>
        <taxon>Tracheophyta</taxon>
        <taxon>Spermatophyta</taxon>
        <taxon>Magnoliopsida</taxon>
        <taxon>eudicotyledons</taxon>
        <taxon>Gunneridae</taxon>
        <taxon>Pentapetalae</taxon>
        <taxon>asterids</taxon>
        <taxon>lamiids</taxon>
        <taxon>Gentianales</taxon>
        <taxon>Rubiaceae</taxon>
        <taxon>Cinchonoideae</taxon>
        <taxon>Cinchoneae</taxon>
        <taxon>Cinchona</taxon>
    </lineage>
</organism>
<gene>
    <name evidence="1" type="ORF">ACH5RR_021841</name>
</gene>
<accession>A0ABD2Z774</accession>